<reference evidence="7 8" key="1">
    <citation type="journal article" date="2020" name="ISME J.">
        <title>Uncovering the hidden diversity of litter-decomposition mechanisms in mushroom-forming fungi.</title>
        <authorList>
            <person name="Floudas D."/>
            <person name="Bentzer J."/>
            <person name="Ahren D."/>
            <person name="Johansson T."/>
            <person name="Persson P."/>
            <person name="Tunlid A."/>
        </authorList>
    </citation>
    <scope>NUCLEOTIDE SEQUENCE [LARGE SCALE GENOMIC DNA]</scope>
    <source>
        <strain evidence="7 8">CBS 291.85</strain>
    </source>
</reference>
<feature type="transmembrane region" description="Helical" evidence="5">
    <location>
        <begin position="131"/>
        <end position="152"/>
    </location>
</feature>
<dbReference type="Pfam" id="PF07690">
    <property type="entry name" value="MFS_1"/>
    <property type="match status" value="1"/>
</dbReference>
<feature type="transmembrane region" description="Helical" evidence="5">
    <location>
        <begin position="298"/>
        <end position="317"/>
    </location>
</feature>
<evidence type="ECO:0000259" key="6">
    <source>
        <dbReference type="PROSITE" id="PS50850"/>
    </source>
</evidence>
<dbReference type="Gene3D" id="1.20.1720.10">
    <property type="entry name" value="Multidrug resistance protein D"/>
    <property type="match status" value="1"/>
</dbReference>
<dbReference type="PROSITE" id="PS50850">
    <property type="entry name" value="MFS"/>
    <property type="match status" value="1"/>
</dbReference>
<evidence type="ECO:0000256" key="5">
    <source>
        <dbReference type="SAM" id="Phobius"/>
    </source>
</evidence>
<feature type="transmembrane region" description="Helical" evidence="5">
    <location>
        <begin position="164"/>
        <end position="184"/>
    </location>
</feature>
<organism evidence="7 8">
    <name type="scientific">Tetrapyrgos nigripes</name>
    <dbReference type="NCBI Taxonomy" id="182062"/>
    <lineage>
        <taxon>Eukaryota</taxon>
        <taxon>Fungi</taxon>
        <taxon>Dikarya</taxon>
        <taxon>Basidiomycota</taxon>
        <taxon>Agaricomycotina</taxon>
        <taxon>Agaricomycetes</taxon>
        <taxon>Agaricomycetidae</taxon>
        <taxon>Agaricales</taxon>
        <taxon>Marasmiineae</taxon>
        <taxon>Marasmiaceae</taxon>
        <taxon>Tetrapyrgos</taxon>
    </lineage>
</organism>
<evidence type="ECO:0000313" key="7">
    <source>
        <dbReference type="EMBL" id="KAF5374240.1"/>
    </source>
</evidence>
<dbReference type="PANTHER" id="PTHR23501:SF102">
    <property type="entry name" value="DRUG TRANSPORTER, PUTATIVE (AFU_ORTHOLOGUE AFUA_3G08530)-RELATED"/>
    <property type="match status" value="1"/>
</dbReference>
<dbReference type="Gene3D" id="1.20.1250.20">
    <property type="entry name" value="MFS general substrate transporter like domains"/>
    <property type="match status" value="1"/>
</dbReference>
<evidence type="ECO:0000256" key="4">
    <source>
        <dbReference type="ARBA" id="ARBA00023136"/>
    </source>
</evidence>
<gene>
    <name evidence="7" type="ORF">D9758_004724</name>
</gene>
<feature type="transmembrane region" description="Helical" evidence="5">
    <location>
        <begin position="23"/>
        <end position="41"/>
    </location>
</feature>
<feature type="transmembrane region" description="Helical" evidence="5">
    <location>
        <begin position="350"/>
        <end position="374"/>
    </location>
</feature>
<feature type="transmembrane region" description="Helical" evidence="5">
    <location>
        <begin position="272"/>
        <end position="291"/>
    </location>
</feature>
<comment type="caution">
    <text evidence="7">The sequence shown here is derived from an EMBL/GenBank/DDBJ whole genome shotgun (WGS) entry which is preliminary data.</text>
</comment>
<keyword evidence="4 5" id="KW-0472">Membrane</keyword>
<keyword evidence="8" id="KW-1185">Reference proteome</keyword>
<evidence type="ECO:0000313" key="8">
    <source>
        <dbReference type="Proteomes" id="UP000559256"/>
    </source>
</evidence>
<feature type="transmembrane region" description="Helical" evidence="5">
    <location>
        <begin position="459"/>
        <end position="479"/>
    </location>
</feature>
<sequence length="497" mass="54431">MDQTIIATALPTIVSNLGGGKNYSWIGSAFLLAAATLSPLYGKLSDIIGRKPILYTCLIIFLIGSALCGAAQSMVWLIFCRAVQGVGGGRMIQMIQIIISDIVTLEERVAFMLLVPFNANHGINAVPHRCFWINLPTRGAAFFMLFFLNVSTQETKPYNEHLREFDFVGLFLIVAGVVCLLIGFNYSEVSWSSMETIVLVTIRASLLVISSVHEALTKKSAIIPRRLFQTRTTAVLLITVFLHSATFFPGAYYLPVYYQILGASPTGAGVRMIPFSFGAALFAIISGIIVSKTKDYRMIMWIGWAIFTLGYGLMTMLDSHSNTYVFSSPHCAFRSQFMITHDLAFSAMKVLYPFVASFGIGSLFQVPLIALQAAMPRKDVARSTSAFGFVRTLSGTVGISIGQAVFLGTLRRRLQKIPNLSVSTSSSALSESVRHLSEIANPNQRAEIIQAYTKSISSIWLVCLPMIGASFLMSALTFIDTEILFGNQAYHTGSKSL</sequence>
<comment type="subcellular location">
    <subcellularLocation>
        <location evidence="1">Membrane</location>
        <topology evidence="1">Multi-pass membrane protein</topology>
    </subcellularLocation>
</comment>
<dbReference type="Proteomes" id="UP000559256">
    <property type="component" value="Unassembled WGS sequence"/>
</dbReference>
<dbReference type="InterPro" id="IPR020846">
    <property type="entry name" value="MFS_dom"/>
</dbReference>
<dbReference type="AlphaFoldDB" id="A0A8H5LY16"/>
<protein>
    <recommendedName>
        <fullName evidence="6">Major facilitator superfamily (MFS) profile domain-containing protein</fullName>
    </recommendedName>
</protein>
<name>A0A8H5LY16_9AGAR</name>
<feature type="transmembrane region" description="Helical" evidence="5">
    <location>
        <begin position="53"/>
        <end position="79"/>
    </location>
</feature>
<keyword evidence="3 5" id="KW-1133">Transmembrane helix</keyword>
<dbReference type="InterPro" id="IPR036259">
    <property type="entry name" value="MFS_trans_sf"/>
</dbReference>
<dbReference type="InterPro" id="IPR011701">
    <property type="entry name" value="MFS"/>
</dbReference>
<feature type="transmembrane region" description="Helical" evidence="5">
    <location>
        <begin position="234"/>
        <end position="252"/>
    </location>
</feature>
<dbReference type="SUPFAM" id="SSF103473">
    <property type="entry name" value="MFS general substrate transporter"/>
    <property type="match status" value="1"/>
</dbReference>
<evidence type="ECO:0000256" key="3">
    <source>
        <dbReference type="ARBA" id="ARBA00022989"/>
    </source>
</evidence>
<feature type="domain" description="Major facilitator superfamily (MFS) profile" evidence="6">
    <location>
        <begin position="1"/>
        <end position="482"/>
    </location>
</feature>
<evidence type="ECO:0000256" key="2">
    <source>
        <dbReference type="ARBA" id="ARBA00022692"/>
    </source>
</evidence>
<keyword evidence="2 5" id="KW-0812">Transmembrane</keyword>
<dbReference type="PANTHER" id="PTHR23501">
    <property type="entry name" value="MAJOR FACILITATOR SUPERFAMILY"/>
    <property type="match status" value="1"/>
</dbReference>
<evidence type="ECO:0000256" key="1">
    <source>
        <dbReference type="ARBA" id="ARBA00004141"/>
    </source>
</evidence>
<dbReference type="GO" id="GO:0005886">
    <property type="term" value="C:plasma membrane"/>
    <property type="evidence" value="ECO:0007669"/>
    <property type="project" value="TreeGrafter"/>
</dbReference>
<dbReference type="EMBL" id="JAACJM010000002">
    <property type="protein sequence ID" value="KAF5374240.1"/>
    <property type="molecule type" value="Genomic_DNA"/>
</dbReference>
<dbReference type="GO" id="GO:0022857">
    <property type="term" value="F:transmembrane transporter activity"/>
    <property type="evidence" value="ECO:0007669"/>
    <property type="project" value="InterPro"/>
</dbReference>
<accession>A0A8H5LY16</accession>
<proteinExistence type="predicted"/>
<dbReference type="OrthoDB" id="10021397at2759"/>